<organism evidence="8 9">
    <name type="scientific">Antrihabitans stalactiti</name>
    <dbReference type="NCBI Taxonomy" id="2584121"/>
    <lineage>
        <taxon>Bacteria</taxon>
        <taxon>Bacillati</taxon>
        <taxon>Actinomycetota</taxon>
        <taxon>Actinomycetes</taxon>
        <taxon>Mycobacteriales</taxon>
        <taxon>Nocardiaceae</taxon>
        <taxon>Antrihabitans</taxon>
    </lineage>
</organism>
<keyword evidence="5 6" id="KW-0482">Metalloprotease</keyword>
<comment type="caution">
    <text evidence="8">The sequence shown here is derived from an EMBL/GenBank/DDBJ whole genome shotgun (WGS) entry which is preliminary data.</text>
</comment>
<name>A0A848KST2_9NOCA</name>
<evidence type="ECO:0000256" key="1">
    <source>
        <dbReference type="ARBA" id="ARBA00022670"/>
    </source>
</evidence>
<dbReference type="AlphaFoldDB" id="A0A848KST2"/>
<keyword evidence="3 6" id="KW-0378">Hydrolase</keyword>
<proteinExistence type="inferred from homology"/>
<evidence type="ECO:0000256" key="5">
    <source>
        <dbReference type="ARBA" id="ARBA00023049"/>
    </source>
</evidence>
<evidence type="ECO:0000259" key="7">
    <source>
        <dbReference type="Pfam" id="PF01435"/>
    </source>
</evidence>
<comment type="cofactor">
    <cofactor evidence="6">
        <name>Zn(2+)</name>
        <dbReference type="ChEBI" id="CHEBI:29105"/>
    </cofactor>
    <text evidence="6">Binds 1 zinc ion per subunit.</text>
</comment>
<dbReference type="EMBL" id="VCQU01000016">
    <property type="protein sequence ID" value="NMN99280.1"/>
    <property type="molecule type" value="Genomic_DNA"/>
</dbReference>
<reference evidence="8 9" key="1">
    <citation type="submission" date="2019-05" db="EMBL/GenBank/DDBJ databases">
        <authorList>
            <person name="Lee S.D."/>
        </authorList>
    </citation>
    <scope>NUCLEOTIDE SEQUENCE [LARGE SCALE GENOMIC DNA]</scope>
    <source>
        <strain evidence="8 9">YC2-7</strain>
    </source>
</reference>
<evidence type="ECO:0000256" key="6">
    <source>
        <dbReference type="RuleBase" id="RU003983"/>
    </source>
</evidence>
<evidence type="ECO:0000256" key="4">
    <source>
        <dbReference type="ARBA" id="ARBA00022833"/>
    </source>
</evidence>
<comment type="similarity">
    <text evidence="6">Belongs to the peptidase M48 family.</text>
</comment>
<reference evidence="8 9" key="2">
    <citation type="submission" date="2020-06" db="EMBL/GenBank/DDBJ databases">
        <title>Antribacter stalactiti gen. nov., sp. nov., a new member of the family Nacardiaceae isolated from a cave.</title>
        <authorList>
            <person name="Kim I.S."/>
        </authorList>
    </citation>
    <scope>NUCLEOTIDE SEQUENCE [LARGE SCALE GENOMIC DNA]</scope>
    <source>
        <strain evidence="8 9">YC2-7</strain>
    </source>
</reference>
<dbReference type="Pfam" id="PF01435">
    <property type="entry name" value="Peptidase_M48"/>
    <property type="match status" value="1"/>
</dbReference>
<keyword evidence="2" id="KW-0479">Metal-binding</keyword>
<keyword evidence="9" id="KW-1185">Reference proteome</keyword>
<keyword evidence="4 6" id="KW-0862">Zinc</keyword>
<evidence type="ECO:0000313" key="9">
    <source>
        <dbReference type="Proteomes" id="UP000535543"/>
    </source>
</evidence>
<evidence type="ECO:0000256" key="2">
    <source>
        <dbReference type="ARBA" id="ARBA00022723"/>
    </source>
</evidence>
<sequence>MTSNLERSLRRELTNTGLTRAAIDAVWPEWWSSDAESSTSASAELRYTVARRLGISPRSLFDGPPVFMWRDEAKFKNLGGTTPNEQLVLTSFGVAVGRALISAAPDSAVALPGSAIGLREAILASAQYIQLSDLLAACWGIGIPVVKTNVLPLRRKRMHAMSIRLGDRYAILIGLNSRFPAQVAFIIAHELGHIAAGHITDTAAILDIDNPLESTERDDEELQADGYALALLTGHDTVDVVADVDTYNATQVANAAMVAAESTRIDPGTIALCLAYSSGRWRESIGALKIIPGQQSPEDVGIAINSIAARQLQWGSIGFDRADYLRRILSK</sequence>
<evidence type="ECO:0000256" key="3">
    <source>
        <dbReference type="ARBA" id="ARBA00022801"/>
    </source>
</evidence>
<dbReference type="Proteomes" id="UP000535543">
    <property type="component" value="Unassembled WGS sequence"/>
</dbReference>
<dbReference type="GO" id="GO:0046872">
    <property type="term" value="F:metal ion binding"/>
    <property type="evidence" value="ECO:0007669"/>
    <property type="project" value="UniProtKB-KW"/>
</dbReference>
<feature type="domain" description="Peptidase M48" evidence="7">
    <location>
        <begin position="180"/>
        <end position="205"/>
    </location>
</feature>
<evidence type="ECO:0000313" key="8">
    <source>
        <dbReference type="EMBL" id="NMN99280.1"/>
    </source>
</evidence>
<keyword evidence="1 6" id="KW-0645">Protease</keyword>
<dbReference type="RefSeq" id="WP_169594411.1">
    <property type="nucleotide sequence ID" value="NZ_VCQU01000016.1"/>
</dbReference>
<dbReference type="GO" id="GO:0004222">
    <property type="term" value="F:metalloendopeptidase activity"/>
    <property type="evidence" value="ECO:0007669"/>
    <property type="project" value="InterPro"/>
</dbReference>
<protein>
    <recommendedName>
        <fullName evidence="7">Peptidase M48 domain-containing protein</fullName>
    </recommendedName>
</protein>
<gene>
    <name evidence="8" type="ORF">FGL95_30105</name>
</gene>
<dbReference type="GO" id="GO:0006508">
    <property type="term" value="P:proteolysis"/>
    <property type="evidence" value="ECO:0007669"/>
    <property type="project" value="UniProtKB-KW"/>
</dbReference>
<dbReference type="InterPro" id="IPR001915">
    <property type="entry name" value="Peptidase_M48"/>
</dbReference>
<accession>A0A848KST2</accession>